<feature type="zinc finger region" description="UBR-type" evidence="11">
    <location>
        <begin position="51"/>
        <end position="121"/>
    </location>
</feature>
<comment type="catalytic activity">
    <reaction evidence="1">
        <text>S-ubiquitinyl-[E2 ubiquitin-conjugating enzyme]-L-cysteine + [acceptor protein]-L-lysine = [E2 ubiquitin-conjugating enzyme]-L-cysteine + N(6)-ubiquitinyl-[acceptor protein]-L-lysine.</text>
        <dbReference type="EC" id="2.3.2.27"/>
    </reaction>
</comment>
<evidence type="ECO:0000256" key="1">
    <source>
        <dbReference type="ARBA" id="ARBA00000900"/>
    </source>
</evidence>
<keyword evidence="4" id="KW-0808">Transferase</keyword>
<feature type="domain" description="RING-type" evidence="12">
    <location>
        <begin position="1011"/>
        <end position="1092"/>
    </location>
</feature>
<dbReference type="Pfam" id="PF02207">
    <property type="entry name" value="zf-UBR"/>
    <property type="match status" value="1"/>
</dbReference>
<evidence type="ECO:0000313" key="14">
    <source>
        <dbReference type="EMBL" id="CAD8206400.1"/>
    </source>
</evidence>
<comment type="similarity">
    <text evidence="9">Belongs to the E3 ubiquitin-protein ligase UBR1-like family.</text>
</comment>
<dbReference type="EC" id="2.3.2.27" evidence="3"/>
<dbReference type="FunFam" id="3.30.40.10:FF:001654">
    <property type="entry name" value="Uncharacterized protein"/>
    <property type="match status" value="1"/>
</dbReference>
<evidence type="ECO:0000259" key="13">
    <source>
        <dbReference type="PROSITE" id="PS51157"/>
    </source>
</evidence>
<keyword evidence="8" id="KW-0862">Zinc</keyword>
<comment type="pathway">
    <text evidence="2">Protein modification; protein ubiquitination.</text>
</comment>
<dbReference type="OrthoDB" id="298156at2759"/>
<feature type="domain" description="UBR-type" evidence="13">
    <location>
        <begin position="51"/>
        <end position="121"/>
    </location>
</feature>
<evidence type="ECO:0000256" key="10">
    <source>
        <dbReference type="PROSITE-ProRule" id="PRU00175"/>
    </source>
</evidence>
<accession>A0A8S1XYA9</accession>
<dbReference type="PANTHER" id="PTHR38924:SF2">
    <property type="entry name" value="CHROMOSOME UNDETERMINED SCAFFOLD_10, WHOLE GENOME SHOTGUN SEQUENCE"/>
    <property type="match status" value="1"/>
</dbReference>
<dbReference type="EMBL" id="CAJJDP010000139">
    <property type="protein sequence ID" value="CAD8206400.1"/>
    <property type="molecule type" value="Genomic_DNA"/>
</dbReference>
<organism evidence="14 15">
    <name type="scientific">Paramecium octaurelia</name>
    <dbReference type="NCBI Taxonomy" id="43137"/>
    <lineage>
        <taxon>Eukaryota</taxon>
        <taxon>Sar</taxon>
        <taxon>Alveolata</taxon>
        <taxon>Ciliophora</taxon>
        <taxon>Intramacronucleata</taxon>
        <taxon>Oligohymenophorea</taxon>
        <taxon>Peniculida</taxon>
        <taxon>Parameciidae</taxon>
        <taxon>Paramecium</taxon>
    </lineage>
</organism>
<comment type="caution">
    <text evidence="14">The sequence shown here is derived from an EMBL/GenBank/DDBJ whole genome shotgun (WGS) entry which is preliminary data.</text>
</comment>
<evidence type="ECO:0000256" key="4">
    <source>
        <dbReference type="ARBA" id="ARBA00022679"/>
    </source>
</evidence>
<dbReference type="SMART" id="SM00396">
    <property type="entry name" value="ZnF_UBR1"/>
    <property type="match status" value="1"/>
</dbReference>
<evidence type="ECO:0000256" key="6">
    <source>
        <dbReference type="ARBA" id="ARBA00022771"/>
    </source>
</evidence>
<evidence type="ECO:0000256" key="2">
    <source>
        <dbReference type="ARBA" id="ARBA00004906"/>
    </source>
</evidence>
<keyword evidence="5" id="KW-0479">Metal-binding</keyword>
<evidence type="ECO:0000313" key="15">
    <source>
        <dbReference type="Proteomes" id="UP000683925"/>
    </source>
</evidence>
<gene>
    <name evidence="14" type="ORF">POCTA_138.1.T1380010</name>
</gene>
<dbReference type="OMA" id="QSFYQEN"/>
<dbReference type="PANTHER" id="PTHR38924">
    <property type="entry name" value="ASPARAGINE AND ASPARTATE RICH PROTEIN 1"/>
    <property type="match status" value="1"/>
</dbReference>
<keyword evidence="6 10" id="KW-0863">Zinc-finger</keyword>
<evidence type="ECO:0000256" key="8">
    <source>
        <dbReference type="ARBA" id="ARBA00022833"/>
    </source>
</evidence>
<dbReference type="InterPro" id="IPR003126">
    <property type="entry name" value="Znf_UBR"/>
</dbReference>
<dbReference type="PROSITE" id="PS50089">
    <property type="entry name" value="ZF_RING_2"/>
    <property type="match status" value="1"/>
</dbReference>
<evidence type="ECO:0000256" key="7">
    <source>
        <dbReference type="ARBA" id="ARBA00022786"/>
    </source>
</evidence>
<evidence type="ECO:0000256" key="5">
    <source>
        <dbReference type="ARBA" id="ARBA00022723"/>
    </source>
</evidence>
<dbReference type="GO" id="GO:0061630">
    <property type="term" value="F:ubiquitin protein ligase activity"/>
    <property type="evidence" value="ECO:0007669"/>
    <property type="project" value="UniProtKB-EC"/>
</dbReference>
<dbReference type="PROSITE" id="PS51157">
    <property type="entry name" value="ZF_UBR"/>
    <property type="match status" value="1"/>
</dbReference>
<dbReference type="FunFam" id="2.10.110.30:FF:000002">
    <property type="entry name" value="Putative e3 ubiquitin-protein ligase ubr3"/>
    <property type="match status" value="1"/>
</dbReference>
<name>A0A8S1XYA9_PAROT</name>
<evidence type="ECO:0000256" key="11">
    <source>
        <dbReference type="PROSITE-ProRule" id="PRU00508"/>
    </source>
</evidence>
<sequence>MDIQKLIELIQNTANSQERKQDFQLVQQVLNLTNQEFEDKIIKLKGTGCKSVCSAPLPKNALFYKCFDCSKEPTHVYCQECYTPQRHQNHVVTYHYSNGGCCDCGDTLVMKKRSFCNKHSQSQIETPIPEQLFGENLVERFRYFIMVSFALLFEQTQKIADYNNKTMSQIQDAIQILKIENSVNIINENLPEFFQHEKALKEGQKLYTLIFKVLKFVTQNNIPWSYTTSKFLQIPIDEKIQKFIKLYHAHSKDPFASFKLEKQQQFCQCTILNLFVKHNVFFSRFLHDETNYISELFYELHVDENFKPNLCKEVLIHYNHLYNPTQVYRLITADNQKIKFQINAINYSAHSKLNEILPKLLQEQNIQKIFCKNKVERASIFGYFYQFMGHVVLCLLSLYKEYKTPQVYSLFDIFSNQLLQLPLCNQEAQMFCSQFDDMILTQFYDDVVKKLFEQISEILSYEEEKFHFTPIYPNHCKFNELQNTSLLIYTLNKIYPCQQTETRTFHFLKPQEQSKFQISEIIQIFLLQGYRKLLSVIVETWKDSNRQNMVGLQNIFRLSINYFFNNYVTSFQLKTESTLKNYLQNIVICDRNFITLLSLFLMDFNDPQEAYDDLLKTSNLTPEKFRQVLLGLLKRTLLNNIILLKNGNPLLYKGQVKLYKEQMKLKEVSLEQVDVAYVQLYAFLFGSLGINDIVSSYKEIAKFFDYKSDPQFLICRIAQTDYDLIQCVGDMFGNELPKEFQKGLNKLFQTIFFAQSFYQENDLRELLKKFSYDSSLDLQNIILSSCELNQDNEQLQLKKQLLPVQYEPIFASLVLELKEQITDKLKTQNDQQSELFGTALANELAQLNEHKSTLTYKRLAILKAIVLDQEQMVLQNIIEQIQSQQELGLIKNISQLLEDYSVYINLVYLCNKHFKNINKNLQDYLMCISSICFQIIQDVNLTQTSNSIYEIFARQLDESFSQNASQGESDAQRACRSQISKKKFQKKFENMGQAFSHQIAETPTQMSNENCSLCQLQFEKEEIQYRALLISYTNVNKHINTMPQQMPRNQQQTDIFQIVASSCQHTFHKQCLFQNEQKYTIGEFQYLRCPICLSPYNFPFVSSIHIKGANDEILNENLGFFLGTITDKKMMEYYQRFSVEKGDLDIPKLLDEIFSQVLCNLFFQLLSDLNKFKQKNTNLLLQDVLALLRILFQYNQTTVLEEVVQNDQQILFRILNIILQFMIKQHNIHELTSGLSQIFNKNSIQSAIIEGLTQNIILSQVEQQSLPYDLERISKDLKQHYINKFQLNFKDFLLRYYLAPCQKKQCQFLPLQRMENQEQNQYLCLICLKKMCAHYCGRPQKKKIGNLSRHCYKRHSGKTLYLNLKNSQIIIMQSPYITLNTNPLYKNLIGELPYIGYYQSNHYERFKLNLRAIDQIIEIILTDKFVHRLFLNLKKVQRTNL</sequence>
<evidence type="ECO:0000256" key="3">
    <source>
        <dbReference type="ARBA" id="ARBA00012483"/>
    </source>
</evidence>
<proteinExistence type="inferred from homology"/>
<evidence type="ECO:0000256" key="9">
    <source>
        <dbReference type="ARBA" id="ARBA00046341"/>
    </source>
</evidence>
<protein>
    <recommendedName>
        <fullName evidence="3">RING-type E3 ubiquitin transferase</fullName>
        <ecNumber evidence="3">2.3.2.27</ecNumber>
    </recommendedName>
</protein>
<dbReference type="Proteomes" id="UP000683925">
    <property type="component" value="Unassembled WGS sequence"/>
</dbReference>
<dbReference type="InterPro" id="IPR001841">
    <property type="entry name" value="Znf_RING"/>
</dbReference>
<dbReference type="CDD" id="cd19670">
    <property type="entry name" value="UBR-box_UBR1_2_3"/>
    <property type="match status" value="1"/>
</dbReference>
<keyword evidence="7" id="KW-0833">Ubl conjugation pathway</keyword>
<dbReference type="GO" id="GO:0008270">
    <property type="term" value="F:zinc ion binding"/>
    <property type="evidence" value="ECO:0007669"/>
    <property type="project" value="UniProtKB-KW"/>
</dbReference>
<keyword evidence="15" id="KW-1185">Reference proteome</keyword>
<reference evidence="14" key="1">
    <citation type="submission" date="2021-01" db="EMBL/GenBank/DDBJ databases">
        <authorList>
            <consortium name="Genoscope - CEA"/>
            <person name="William W."/>
        </authorList>
    </citation>
    <scope>NUCLEOTIDE SEQUENCE</scope>
</reference>
<evidence type="ECO:0000259" key="12">
    <source>
        <dbReference type="PROSITE" id="PS50089"/>
    </source>
</evidence>